<dbReference type="Proteomes" id="UP000541426">
    <property type="component" value="Unassembled WGS sequence"/>
</dbReference>
<evidence type="ECO:0000256" key="1">
    <source>
        <dbReference type="SAM" id="Phobius"/>
    </source>
</evidence>
<dbReference type="EMBL" id="JACIEJ010000017">
    <property type="protein sequence ID" value="MBB3988215.1"/>
    <property type="molecule type" value="Genomic_DNA"/>
</dbReference>
<keyword evidence="3" id="KW-1185">Reference proteome</keyword>
<keyword evidence="1" id="KW-0472">Membrane</keyword>
<gene>
    <name evidence="2" type="ORF">GGQ68_004571</name>
</gene>
<dbReference type="AlphaFoldDB" id="A0A7W6DX22"/>
<sequence>MTEQIAHLYAIGCLGSVFFELALIAGAPLGTWTQGGRYAGRLPLTGRAVAAVSIPIQIFQALAIINAAGFPLGWPLWTGWAAFGVSGASCVLTAITPSAAERAIWFPVTLVMAGLAGYVMVMTRAAVM</sequence>
<evidence type="ECO:0000313" key="3">
    <source>
        <dbReference type="Proteomes" id="UP000541426"/>
    </source>
</evidence>
<accession>A0A7W6DX22</accession>
<protein>
    <submittedName>
        <fullName evidence="2">Uncharacterized protein</fullName>
    </submittedName>
</protein>
<comment type="caution">
    <text evidence="2">The sequence shown here is derived from an EMBL/GenBank/DDBJ whole genome shotgun (WGS) entry which is preliminary data.</text>
</comment>
<keyword evidence="1" id="KW-0812">Transmembrane</keyword>
<feature type="transmembrane region" description="Helical" evidence="1">
    <location>
        <begin position="74"/>
        <end position="96"/>
    </location>
</feature>
<feature type="transmembrane region" description="Helical" evidence="1">
    <location>
        <begin position="6"/>
        <end position="27"/>
    </location>
</feature>
<evidence type="ECO:0000313" key="2">
    <source>
        <dbReference type="EMBL" id="MBB3988215.1"/>
    </source>
</evidence>
<feature type="transmembrane region" description="Helical" evidence="1">
    <location>
        <begin position="103"/>
        <end position="121"/>
    </location>
</feature>
<dbReference type="RefSeq" id="WP_343056049.1">
    <property type="nucleotide sequence ID" value="NZ_BAABBZ010000016.1"/>
</dbReference>
<feature type="transmembrane region" description="Helical" evidence="1">
    <location>
        <begin position="48"/>
        <end position="68"/>
    </location>
</feature>
<name>A0A7W6DX22_9RHOB</name>
<reference evidence="2 3" key="1">
    <citation type="submission" date="2020-08" db="EMBL/GenBank/DDBJ databases">
        <title>Genomic Encyclopedia of Type Strains, Phase IV (KMG-IV): sequencing the most valuable type-strain genomes for metagenomic binning, comparative biology and taxonomic classification.</title>
        <authorList>
            <person name="Goeker M."/>
        </authorList>
    </citation>
    <scope>NUCLEOTIDE SEQUENCE [LARGE SCALE GENOMIC DNA]</scope>
    <source>
        <strain evidence="2 3">DSM 102235</strain>
    </source>
</reference>
<organism evidence="2 3">
    <name type="scientific">Sagittula marina</name>
    <dbReference type="NCBI Taxonomy" id="943940"/>
    <lineage>
        <taxon>Bacteria</taxon>
        <taxon>Pseudomonadati</taxon>
        <taxon>Pseudomonadota</taxon>
        <taxon>Alphaproteobacteria</taxon>
        <taxon>Rhodobacterales</taxon>
        <taxon>Roseobacteraceae</taxon>
        <taxon>Sagittula</taxon>
    </lineage>
</organism>
<keyword evidence="1" id="KW-1133">Transmembrane helix</keyword>
<proteinExistence type="predicted"/>